<feature type="signal peptide" evidence="1">
    <location>
        <begin position="1"/>
        <end position="21"/>
    </location>
</feature>
<accession>A0A2T5IY82</accession>
<dbReference type="PROSITE" id="PS51782">
    <property type="entry name" value="LYSM"/>
    <property type="match status" value="1"/>
</dbReference>
<feature type="domain" description="LysM" evidence="2">
    <location>
        <begin position="34"/>
        <end position="82"/>
    </location>
</feature>
<dbReference type="InterPro" id="IPR036779">
    <property type="entry name" value="LysM_dom_sf"/>
</dbReference>
<dbReference type="Pfam" id="PF01476">
    <property type="entry name" value="LysM"/>
    <property type="match status" value="1"/>
</dbReference>
<dbReference type="PANTHER" id="PTHR34700">
    <property type="entry name" value="POTASSIUM BINDING PROTEIN KBP"/>
    <property type="match status" value="1"/>
</dbReference>
<evidence type="ECO:0000313" key="3">
    <source>
        <dbReference type="EMBL" id="PTQ88907.1"/>
    </source>
</evidence>
<dbReference type="RefSeq" id="WP_107866067.1">
    <property type="nucleotide sequence ID" value="NZ_QAON01000010.1"/>
</dbReference>
<feature type="chain" id="PRO_5015437134" evidence="1">
    <location>
        <begin position="22"/>
        <end position="365"/>
    </location>
</feature>
<evidence type="ECO:0000259" key="2">
    <source>
        <dbReference type="PROSITE" id="PS51782"/>
    </source>
</evidence>
<evidence type="ECO:0000313" key="4">
    <source>
        <dbReference type="Proteomes" id="UP000244223"/>
    </source>
</evidence>
<dbReference type="OrthoDB" id="2145421at2"/>
<keyword evidence="4" id="KW-1185">Reference proteome</keyword>
<evidence type="ECO:0000256" key="1">
    <source>
        <dbReference type="SAM" id="SignalP"/>
    </source>
</evidence>
<dbReference type="InterPro" id="IPR018392">
    <property type="entry name" value="LysM"/>
</dbReference>
<dbReference type="SMART" id="SM00257">
    <property type="entry name" value="LysM"/>
    <property type="match status" value="1"/>
</dbReference>
<dbReference type="PANTHER" id="PTHR34700:SF4">
    <property type="entry name" value="PHAGE-LIKE ELEMENT PBSX PROTEIN XKDP"/>
    <property type="match status" value="1"/>
</dbReference>
<dbReference type="SUPFAM" id="SSF54106">
    <property type="entry name" value="LysM domain"/>
    <property type="match status" value="1"/>
</dbReference>
<comment type="caution">
    <text evidence="3">The sequence shown here is derived from an EMBL/GenBank/DDBJ whole genome shotgun (WGS) entry which is preliminary data.</text>
</comment>
<dbReference type="Gene3D" id="3.10.350.10">
    <property type="entry name" value="LysM domain"/>
    <property type="match status" value="1"/>
</dbReference>
<dbReference type="CDD" id="cd00118">
    <property type="entry name" value="LysM"/>
    <property type="match status" value="1"/>
</dbReference>
<name>A0A2T5IY82_9GAMM</name>
<dbReference type="EMBL" id="QAON01000010">
    <property type="protein sequence ID" value="PTQ88907.1"/>
    <property type="molecule type" value="Genomic_DNA"/>
</dbReference>
<reference evidence="3 4" key="1">
    <citation type="submission" date="2018-04" db="EMBL/GenBank/DDBJ databases">
        <title>Genomic Encyclopedia of Archaeal and Bacterial Type Strains, Phase II (KMG-II): from individual species to whole genera.</title>
        <authorList>
            <person name="Goeker M."/>
        </authorList>
    </citation>
    <scope>NUCLEOTIDE SEQUENCE [LARGE SCALE GENOMIC DNA]</scope>
    <source>
        <strain evidence="3 4">DSM 5822</strain>
    </source>
</reference>
<dbReference type="AlphaFoldDB" id="A0A2T5IY82"/>
<gene>
    <name evidence="3" type="ORF">C8N29_11056</name>
</gene>
<sequence length="365" mass="40300">MKKLVLIAALAGAVFSVSTQADTKPVDVKQTAPERYTVKKGDTLWDIANRYLQDPWRWPEIWQANQQIRNPHLIFPGDKLVLCRIEQRAVVAVDTGGGCDEVIANFNNRATATGDGSLKLSPQIRSEELSVAIPAIPLQAIRAYLSDNRVLEADDFKKAPYVLSGANKRVISGQGDTVYVRGKALELGQSVGVYRKGLRYDDPDTKEPLGYEAEDIASGNITAQNGDVFNLQLTRSTQEVRIEDRVFVNDERQITPIFYPSNPVNVKSGRIIRILSSLVNGGLNSVIVLNRGERDGVTQGHTFAIYQRGEVIRDRVKDELIRLPSERAGLAMVFRTFDKVSYAIVLKAAVPVTVGDEIRPPVSGD</sequence>
<dbReference type="InterPro" id="IPR052196">
    <property type="entry name" value="Bact_Kbp"/>
</dbReference>
<organism evidence="3 4">
    <name type="scientific">Agitococcus lubricus</name>
    <dbReference type="NCBI Taxonomy" id="1077255"/>
    <lineage>
        <taxon>Bacteria</taxon>
        <taxon>Pseudomonadati</taxon>
        <taxon>Pseudomonadota</taxon>
        <taxon>Gammaproteobacteria</taxon>
        <taxon>Moraxellales</taxon>
        <taxon>Moraxellaceae</taxon>
        <taxon>Agitococcus</taxon>
    </lineage>
</organism>
<dbReference type="Proteomes" id="UP000244223">
    <property type="component" value="Unassembled WGS sequence"/>
</dbReference>
<protein>
    <submittedName>
        <fullName evidence="3">LysM domain-containing protein</fullName>
    </submittedName>
</protein>
<proteinExistence type="predicted"/>
<keyword evidence="1" id="KW-0732">Signal</keyword>